<keyword evidence="9" id="KW-1185">Reference proteome</keyword>
<dbReference type="GO" id="GO:0006654">
    <property type="term" value="P:phosphatidic acid biosynthetic process"/>
    <property type="evidence" value="ECO:0007669"/>
    <property type="project" value="TreeGrafter"/>
</dbReference>
<dbReference type="PROSITE" id="PS51257">
    <property type="entry name" value="PROKAR_LIPOPROTEIN"/>
    <property type="match status" value="1"/>
</dbReference>
<dbReference type="EMBL" id="CP011125">
    <property type="protein sequence ID" value="AKF05069.1"/>
    <property type="molecule type" value="Genomic_DNA"/>
</dbReference>
<evidence type="ECO:0000256" key="2">
    <source>
        <dbReference type="ARBA" id="ARBA00022516"/>
    </source>
</evidence>
<reference evidence="8 9" key="1">
    <citation type="submission" date="2015-03" db="EMBL/GenBank/DDBJ databases">
        <title>Genome assembly of Sandaracinus amylolyticus DSM 53668.</title>
        <authorList>
            <person name="Sharma G."/>
            <person name="Subramanian S."/>
        </authorList>
    </citation>
    <scope>NUCLEOTIDE SEQUENCE [LARGE SCALE GENOMIC DNA]</scope>
    <source>
        <strain evidence="8 9">DSM 53668</strain>
    </source>
</reference>
<evidence type="ECO:0000256" key="6">
    <source>
        <dbReference type="SAM" id="MobiDB-lite"/>
    </source>
</evidence>
<evidence type="ECO:0000313" key="9">
    <source>
        <dbReference type="Proteomes" id="UP000034883"/>
    </source>
</evidence>
<evidence type="ECO:0000256" key="5">
    <source>
        <dbReference type="ARBA" id="ARBA00023315"/>
    </source>
</evidence>
<evidence type="ECO:0000256" key="3">
    <source>
        <dbReference type="ARBA" id="ARBA00022679"/>
    </source>
</evidence>
<name>A0A0F6SEE8_9BACT</name>
<keyword evidence="5 8" id="KW-0012">Acyltransferase</keyword>
<keyword evidence="2" id="KW-0444">Lipid biosynthesis</keyword>
<dbReference type="Proteomes" id="UP000034883">
    <property type="component" value="Chromosome"/>
</dbReference>
<dbReference type="AlphaFoldDB" id="A0A0F6SEE8"/>
<dbReference type="RefSeq" id="WP_157068941.1">
    <property type="nucleotide sequence ID" value="NZ_CP011125.1"/>
</dbReference>
<dbReference type="PANTHER" id="PTHR10434:SF64">
    <property type="entry name" value="1-ACYL-SN-GLYCEROL-3-PHOSPHATE ACYLTRANSFERASE-RELATED"/>
    <property type="match status" value="1"/>
</dbReference>
<dbReference type="KEGG" id="samy:DB32_002218"/>
<keyword evidence="4" id="KW-0443">Lipid metabolism</keyword>
<evidence type="ECO:0000256" key="4">
    <source>
        <dbReference type="ARBA" id="ARBA00023098"/>
    </source>
</evidence>
<dbReference type="SUPFAM" id="SSF69593">
    <property type="entry name" value="Glycerol-3-phosphate (1)-acyltransferase"/>
    <property type="match status" value="1"/>
</dbReference>
<comment type="pathway">
    <text evidence="1">Lipid metabolism.</text>
</comment>
<dbReference type="InterPro" id="IPR002123">
    <property type="entry name" value="Plipid/glycerol_acylTrfase"/>
</dbReference>
<evidence type="ECO:0000313" key="8">
    <source>
        <dbReference type="EMBL" id="AKF05069.1"/>
    </source>
</evidence>
<gene>
    <name evidence="8" type="ORF">DB32_002218</name>
</gene>
<dbReference type="PANTHER" id="PTHR10434">
    <property type="entry name" value="1-ACYL-SN-GLYCEROL-3-PHOSPHATE ACYLTRANSFERASE"/>
    <property type="match status" value="1"/>
</dbReference>
<dbReference type="STRING" id="927083.DB32_002218"/>
<evidence type="ECO:0000256" key="1">
    <source>
        <dbReference type="ARBA" id="ARBA00005189"/>
    </source>
</evidence>
<dbReference type="GO" id="GO:0003841">
    <property type="term" value="F:1-acylglycerol-3-phosphate O-acyltransferase activity"/>
    <property type="evidence" value="ECO:0007669"/>
    <property type="project" value="TreeGrafter"/>
</dbReference>
<protein>
    <submittedName>
        <fullName evidence="8">1-acyl-sn-glycerol-3-phosphate acyltransferase</fullName>
    </submittedName>
</protein>
<proteinExistence type="predicted"/>
<feature type="region of interest" description="Disordered" evidence="6">
    <location>
        <begin position="249"/>
        <end position="282"/>
    </location>
</feature>
<feature type="domain" description="Phospholipid/glycerol acyltransferase" evidence="7">
    <location>
        <begin position="73"/>
        <end position="185"/>
    </location>
</feature>
<feature type="compositionally biased region" description="Low complexity" evidence="6">
    <location>
        <begin position="256"/>
        <end position="274"/>
    </location>
</feature>
<accession>A0A0F6SEE8</accession>
<dbReference type="SMART" id="SM00563">
    <property type="entry name" value="PlsC"/>
    <property type="match status" value="1"/>
</dbReference>
<dbReference type="CDD" id="cd07989">
    <property type="entry name" value="LPLAT_AGPAT-like"/>
    <property type="match status" value="1"/>
</dbReference>
<evidence type="ECO:0000259" key="7">
    <source>
        <dbReference type="SMART" id="SM00563"/>
    </source>
</evidence>
<organism evidence="8 9">
    <name type="scientific">Sandaracinus amylolyticus</name>
    <dbReference type="NCBI Taxonomy" id="927083"/>
    <lineage>
        <taxon>Bacteria</taxon>
        <taxon>Pseudomonadati</taxon>
        <taxon>Myxococcota</taxon>
        <taxon>Polyangia</taxon>
        <taxon>Polyangiales</taxon>
        <taxon>Sandaracinaceae</taxon>
        <taxon>Sandaracinus</taxon>
    </lineage>
</organism>
<dbReference type="OrthoDB" id="9806880at2"/>
<sequence>MLTLIRRQSRLVRVAAWTSWVLSCAGVIERFSRDRDAVIDDWKLRWARGMRSIVGLDPTLVHGEPSLSSERGRLIVANHRTPLDIVTLLSLFGGHFLANHKVSRAPIVGRGAHRIGTVFVDRGDRRSGAAAIRQMRALLEAKRTVIVFPEGTTFAGDEVRPFKGGAFSAAAGLQVDVVPVGIAYTPGHEYADGSLGAHVRAFLARPRTPAWVSIGEPLEMPSVRRGFEDEVRGHVQSLVERSRRASIDALGDRARPALPEPAAVLPETAVPPEASAEPQEDR</sequence>
<dbReference type="Pfam" id="PF01553">
    <property type="entry name" value="Acyltransferase"/>
    <property type="match status" value="1"/>
</dbReference>
<keyword evidence="3 8" id="KW-0808">Transferase</keyword>